<keyword evidence="2" id="KW-1185">Reference proteome</keyword>
<proteinExistence type="predicted"/>
<dbReference type="Proteomes" id="UP001189624">
    <property type="component" value="Chromosome 10"/>
</dbReference>
<accession>A0AA86W2S2</accession>
<dbReference type="Gramene" id="rna-AYBTSS11_LOCUS29562">
    <property type="protein sequence ID" value="CAJ1977397.1"/>
    <property type="gene ID" value="gene-AYBTSS11_LOCUS29562"/>
</dbReference>
<organism evidence="1 2">
    <name type="scientific">Sphenostylis stenocarpa</name>
    <dbReference type="NCBI Taxonomy" id="92480"/>
    <lineage>
        <taxon>Eukaryota</taxon>
        <taxon>Viridiplantae</taxon>
        <taxon>Streptophyta</taxon>
        <taxon>Embryophyta</taxon>
        <taxon>Tracheophyta</taxon>
        <taxon>Spermatophyta</taxon>
        <taxon>Magnoliopsida</taxon>
        <taxon>eudicotyledons</taxon>
        <taxon>Gunneridae</taxon>
        <taxon>Pentapetalae</taxon>
        <taxon>rosids</taxon>
        <taxon>fabids</taxon>
        <taxon>Fabales</taxon>
        <taxon>Fabaceae</taxon>
        <taxon>Papilionoideae</taxon>
        <taxon>50 kb inversion clade</taxon>
        <taxon>NPAAA clade</taxon>
        <taxon>indigoferoid/millettioid clade</taxon>
        <taxon>Phaseoleae</taxon>
        <taxon>Sphenostylis</taxon>
    </lineage>
</organism>
<reference evidence="1" key="1">
    <citation type="submission" date="2023-10" db="EMBL/GenBank/DDBJ databases">
        <authorList>
            <person name="Domelevo Entfellner J.-B."/>
        </authorList>
    </citation>
    <scope>NUCLEOTIDE SEQUENCE</scope>
</reference>
<evidence type="ECO:0000313" key="2">
    <source>
        <dbReference type="Proteomes" id="UP001189624"/>
    </source>
</evidence>
<gene>
    <name evidence="1" type="ORF">AYBTSS11_LOCUS29562</name>
</gene>
<dbReference type="AlphaFoldDB" id="A0AA86W2S2"/>
<name>A0AA86W2S2_9FABA</name>
<evidence type="ECO:0000313" key="1">
    <source>
        <dbReference type="EMBL" id="CAJ1977397.1"/>
    </source>
</evidence>
<sequence>MDQGTLQLQGHTLHTLNPTIRASEQRQLPLSSFLAAVEDTRQNKMGGKWKSWLHRK</sequence>
<dbReference type="EMBL" id="OY731407">
    <property type="protein sequence ID" value="CAJ1977397.1"/>
    <property type="molecule type" value="Genomic_DNA"/>
</dbReference>
<protein>
    <submittedName>
        <fullName evidence="1">Uncharacterized protein</fullName>
    </submittedName>
</protein>